<reference evidence="2" key="1">
    <citation type="journal article" date="2022" name="Mol. Ecol. Resour.">
        <title>The genomes of chicory, endive, great burdock and yacon provide insights into Asteraceae palaeo-polyploidization history and plant inulin production.</title>
        <authorList>
            <person name="Fan W."/>
            <person name="Wang S."/>
            <person name="Wang H."/>
            <person name="Wang A."/>
            <person name="Jiang F."/>
            <person name="Liu H."/>
            <person name="Zhao H."/>
            <person name="Xu D."/>
            <person name="Zhang Y."/>
        </authorList>
    </citation>
    <scope>NUCLEOTIDE SEQUENCE [LARGE SCALE GENOMIC DNA]</scope>
    <source>
        <strain evidence="2">cv. Niubang</strain>
    </source>
</reference>
<proteinExistence type="predicted"/>
<protein>
    <submittedName>
        <fullName evidence="1">Uncharacterized protein</fullName>
    </submittedName>
</protein>
<organism evidence="1 2">
    <name type="scientific">Arctium lappa</name>
    <name type="common">Greater burdock</name>
    <name type="synonym">Lappa major</name>
    <dbReference type="NCBI Taxonomy" id="4217"/>
    <lineage>
        <taxon>Eukaryota</taxon>
        <taxon>Viridiplantae</taxon>
        <taxon>Streptophyta</taxon>
        <taxon>Embryophyta</taxon>
        <taxon>Tracheophyta</taxon>
        <taxon>Spermatophyta</taxon>
        <taxon>Magnoliopsida</taxon>
        <taxon>eudicotyledons</taxon>
        <taxon>Gunneridae</taxon>
        <taxon>Pentapetalae</taxon>
        <taxon>asterids</taxon>
        <taxon>campanulids</taxon>
        <taxon>Asterales</taxon>
        <taxon>Asteraceae</taxon>
        <taxon>Carduoideae</taxon>
        <taxon>Cardueae</taxon>
        <taxon>Arctiinae</taxon>
        <taxon>Arctium</taxon>
    </lineage>
</organism>
<evidence type="ECO:0000313" key="2">
    <source>
        <dbReference type="Proteomes" id="UP001055879"/>
    </source>
</evidence>
<gene>
    <name evidence="1" type="ORF">L6452_40831</name>
</gene>
<comment type="caution">
    <text evidence="1">The sequence shown here is derived from an EMBL/GenBank/DDBJ whole genome shotgun (WGS) entry which is preliminary data.</text>
</comment>
<sequence>MLQSLQQTIVVLTERLSAMEDTCCSQEDRLKHRHDDQDDPDHHEGEKRQRLTETEIHFVETVQVGTEQGSGSGTRSEGQGHEREQCMDLVLYDIPRVEKPEEFDEGSPIVPEDWALILDSYEVSEPTDECANTERALVVMQAEIDEILHPDYQPDDQTSVTVPLLTYSVDNPDLPESDIPVRSPPASQLWKQKKFQGKHSKTNLRITSVDRIQTAFFMKVKYSDFMVTREDGQKYCFSEADFPGLEPQDLLFILRDLKTITIRPREVIDALETVKWYTKCAMKLASVEDFQIGLESDQPKINLLKPDLKILSDAQSVPAFTVIKLPEFGMSYVNNKGIMRFIRFNQIARFCDGTLMLLKDKLKHALDQDEKGVQPLDPKYKSLVLETLGVIEERLEYMTQIRYFEINFRFRKIYIPNWRDFQLLFKGGDC</sequence>
<dbReference type="Proteomes" id="UP001055879">
    <property type="component" value="Linkage Group LG16"/>
</dbReference>
<evidence type="ECO:0000313" key="1">
    <source>
        <dbReference type="EMBL" id="KAI3669582.1"/>
    </source>
</evidence>
<reference evidence="1 2" key="2">
    <citation type="journal article" date="2022" name="Mol. Ecol. Resour.">
        <title>The genomes of chicory, endive, great burdock and yacon provide insights into Asteraceae paleo-polyploidization history and plant inulin production.</title>
        <authorList>
            <person name="Fan W."/>
            <person name="Wang S."/>
            <person name="Wang H."/>
            <person name="Wang A."/>
            <person name="Jiang F."/>
            <person name="Liu H."/>
            <person name="Zhao H."/>
            <person name="Xu D."/>
            <person name="Zhang Y."/>
        </authorList>
    </citation>
    <scope>NUCLEOTIDE SEQUENCE [LARGE SCALE GENOMIC DNA]</scope>
    <source>
        <strain evidence="2">cv. Niubang</strain>
    </source>
</reference>
<keyword evidence="2" id="KW-1185">Reference proteome</keyword>
<dbReference type="EMBL" id="CM042062">
    <property type="protein sequence ID" value="KAI3669582.1"/>
    <property type="molecule type" value="Genomic_DNA"/>
</dbReference>
<accession>A0ACB8XNI0</accession>
<name>A0ACB8XNI0_ARCLA</name>